<dbReference type="Proteomes" id="UP000006556">
    <property type="component" value="Chromosome"/>
</dbReference>
<name>A5CZE8_PELTS</name>
<keyword evidence="2" id="KW-1185">Reference proteome</keyword>
<evidence type="ECO:0000313" key="2">
    <source>
        <dbReference type="Proteomes" id="UP000006556"/>
    </source>
</evidence>
<reference evidence="2" key="1">
    <citation type="journal article" date="2008" name="Genome Res.">
        <title>The genome of Pelotomaculum thermopropionicum reveals niche-associated evolution in anaerobic microbiota.</title>
        <authorList>
            <person name="Kosaka T."/>
            <person name="Kato S."/>
            <person name="Shimoyama T."/>
            <person name="Ishii S."/>
            <person name="Abe T."/>
            <person name="Watanabe K."/>
        </authorList>
    </citation>
    <scope>NUCLEOTIDE SEQUENCE [LARGE SCALE GENOMIC DNA]</scope>
    <source>
        <strain evidence="2">DSM 13744 / JCM 10971 / SI</strain>
    </source>
</reference>
<organism evidence="1 2">
    <name type="scientific">Pelotomaculum thermopropionicum (strain DSM 13744 / JCM 10971 / SI)</name>
    <dbReference type="NCBI Taxonomy" id="370438"/>
    <lineage>
        <taxon>Bacteria</taxon>
        <taxon>Bacillati</taxon>
        <taxon>Bacillota</taxon>
        <taxon>Clostridia</taxon>
        <taxon>Eubacteriales</taxon>
        <taxon>Desulfotomaculaceae</taxon>
        <taxon>Pelotomaculum</taxon>
    </lineage>
</organism>
<evidence type="ECO:0000313" key="1">
    <source>
        <dbReference type="EMBL" id="BAF60644.1"/>
    </source>
</evidence>
<accession>A5CZE8</accession>
<dbReference type="EMBL" id="AP009389">
    <property type="protein sequence ID" value="BAF60644.1"/>
    <property type="molecule type" value="Genomic_DNA"/>
</dbReference>
<dbReference type="KEGG" id="pth:PTH_2463"/>
<proteinExistence type="predicted"/>
<dbReference type="STRING" id="370438.PTH_2463"/>
<protein>
    <submittedName>
        <fullName evidence="1">Uncharacterized protein</fullName>
    </submittedName>
</protein>
<dbReference type="HOGENOM" id="CLU_1400035_0_0_9"/>
<gene>
    <name evidence="1" type="ordered locus">PTH_2463</name>
</gene>
<dbReference type="eggNOG" id="ENOG502Z9WV">
    <property type="taxonomic scope" value="Bacteria"/>
</dbReference>
<dbReference type="AlphaFoldDB" id="A5CZE8"/>
<sequence>MPFVFQAARPALITKNKEVIGAGRRGPALNFMYKVSEVKDKDVVLKIYVDEDSESPRNWDNLGTMVCWHRRYNLGDRHDYRDPDDFWFYLAEEISGSTYRTEQMTPRQREEYVRKNAIILPLYLYDHSGLTMRTYPFSCPWDSGQVGWIYVTKAKVREEYGVKRVTKKVRDRVIAVLEAEVETYNQWLGGDVYGFVLEDTQGNHIDSCWGFYGTDWMENGMADHILEEYRYLLEKVA</sequence>